<comment type="caution">
    <text evidence="3">The sequence shown here is derived from an EMBL/GenBank/DDBJ whole genome shotgun (WGS) entry which is preliminary data.</text>
</comment>
<dbReference type="InterPro" id="IPR013154">
    <property type="entry name" value="ADH-like_N"/>
</dbReference>
<dbReference type="GO" id="GO:0016491">
    <property type="term" value="F:oxidoreductase activity"/>
    <property type="evidence" value="ECO:0007669"/>
    <property type="project" value="UniProtKB-KW"/>
</dbReference>
<evidence type="ECO:0000313" key="3">
    <source>
        <dbReference type="EMBL" id="MDT0295185.1"/>
    </source>
</evidence>
<keyword evidence="4" id="KW-1185">Reference proteome</keyword>
<dbReference type="RefSeq" id="WP_311402115.1">
    <property type="nucleotide sequence ID" value="NZ_JAVRBG010000010.1"/>
</dbReference>
<dbReference type="PANTHER" id="PTHR11695:SF294">
    <property type="entry name" value="RETICULON-4-INTERACTING PROTEIN 1, MITOCHONDRIAL"/>
    <property type="match status" value="1"/>
</dbReference>
<keyword evidence="1 3" id="KW-0560">Oxidoreductase</keyword>
<name>A0ABU2KKD2_9FLAO</name>
<dbReference type="EC" id="1.-.-.-" evidence="3"/>
<dbReference type="SMART" id="SM00829">
    <property type="entry name" value="PKS_ER"/>
    <property type="match status" value="1"/>
</dbReference>
<dbReference type="EMBL" id="JAVRBG010000010">
    <property type="protein sequence ID" value="MDT0295185.1"/>
    <property type="molecule type" value="Genomic_DNA"/>
</dbReference>
<reference evidence="4" key="1">
    <citation type="submission" date="2023-07" db="EMBL/GenBank/DDBJ databases">
        <title>Isolating and identifying novel microbial strains from the Mariana Trench.</title>
        <authorList>
            <person name="Fu H."/>
        </authorList>
    </citation>
    <scope>NUCLEOTIDE SEQUENCE [LARGE SCALE GENOMIC DNA]</scope>
    <source>
        <strain evidence="4">T-y2</strain>
    </source>
</reference>
<dbReference type="InterPro" id="IPR050700">
    <property type="entry name" value="YIM1/Zinc_Alcohol_DH_Fams"/>
</dbReference>
<organism evidence="3 4">
    <name type="scientific">Mesonia ostreae</name>
    <dbReference type="NCBI Taxonomy" id="861110"/>
    <lineage>
        <taxon>Bacteria</taxon>
        <taxon>Pseudomonadati</taxon>
        <taxon>Bacteroidota</taxon>
        <taxon>Flavobacteriia</taxon>
        <taxon>Flavobacteriales</taxon>
        <taxon>Flavobacteriaceae</taxon>
        <taxon>Mesonia</taxon>
    </lineage>
</organism>
<dbReference type="Proteomes" id="UP001182991">
    <property type="component" value="Unassembled WGS sequence"/>
</dbReference>
<proteinExistence type="predicted"/>
<dbReference type="SUPFAM" id="SSF50129">
    <property type="entry name" value="GroES-like"/>
    <property type="match status" value="1"/>
</dbReference>
<evidence type="ECO:0000313" key="4">
    <source>
        <dbReference type="Proteomes" id="UP001182991"/>
    </source>
</evidence>
<dbReference type="PANTHER" id="PTHR11695">
    <property type="entry name" value="ALCOHOL DEHYDROGENASE RELATED"/>
    <property type="match status" value="1"/>
</dbReference>
<evidence type="ECO:0000259" key="2">
    <source>
        <dbReference type="SMART" id="SM00829"/>
    </source>
</evidence>
<dbReference type="Gene3D" id="3.90.180.10">
    <property type="entry name" value="Medium-chain alcohol dehydrogenases, catalytic domain"/>
    <property type="match status" value="1"/>
</dbReference>
<dbReference type="CDD" id="cd05289">
    <property type="entry name" value="MDR_like_2"/>
    <property type="match status" value="1"/>
</dbReference>
<dbReference type="PROSITE" id="PS01162">
    <property type="entry name" value="QOR_ZETA_CRYSTAL"/>
    <property type="match status" value="1"/>
</dbReference>
<dbReference type="Gene3D" id="3.40.50.720">
    <property type="entry name" value="NAD(P)-binding Rossmann-like Domain"/>
    <property type="match status" value="1"/>
</dbReference>
<dbReference type="InterPro" id="IPR011032">
    <property type="entry name" value="GroES-like_sf"/>
</dbReference>
<feature type="domain" description="Enoyl reductase (ER)" evidence="2">
    <location>
        <begin position="10"/>
        <end position="302"/>
    </location>
</feature>
<evidence type="ECO:0000256" key="1">
    <source>
        <dbReference type="ARBA" id="ARBA00023002"/>
    </source>
</evidence>
<dbReference type="Pfam" id="PF13602">
    <property type="entry name" value="ADH_zinc_N_2"/>
    <property type="match status" value="1"/>
</dbReference>
<sequence length="304" mass="33333">MKAIQMKEYGDESVLNYIDVECPEPKADEILVKIHAASVNPVDWKIRDGKGEKFGMKLPLILGADFAGIVEKTGDKIKKFKKEDQVYGKILVGCYAEYVIVREDELGIKPKNLDYKEASSVPMGALTSWQAIFETAKLESGQKILVHAASGGVGSMAVQLAKAKGAYVIGTASASNKDFVKDLGADEFIDYTNNNFEDVVNDVDVVYDTIGGDTQKRSFQVLKEGGLLVSLVENPSKELLKKYKVEGKVIASVANPKQLEEITQLIEEGKVKTHVEKVFPLSEAKEAQKLSKEGHVRGKIILVP</sequence>
<dbReference type="SUPFAM" id="SSF51735">
    <property type="entry name" value="NAD(P)-binding Rossmann-fold domains"/>
    <property type="match status" value="1"/>
</dbReference>
<protein>
    <submittedName>
        <fullName evidence="3">NADP-dependent oxidoreductase</fullName>
        <ecNumber evidence="3">1.-.-.-</ecNumber>
    </submittedName>
</protein>
<dbReference type="InterPro" id="IPR036291">
    <property type="entry name" value="NAD(P)-bd_dom_sf"/>
</dbReference>
<dbReference type="InterPro" id="IPR020843">
    <property type="entry name" value="ER"/>
</dbReference>
<dbReference type="Pfam" id="PF08240">
    <property type="entry name" value="ADH_N"/>
    <property type="match status" value="1"/>
</dbReference>
<accession>A0ABU2KKD2</accession>
<dbReference type="InterPro" id="IPR002364">
    <property type="entry name" value="Quin_OxRdtase/zeta-crystal_CS"/>
</dbReference>
<gene>
    <name evidence="3" type="ORF">RLT85_11125</name>
</gene>